<evidence type="ECO:0000313" key="1">
    <source>
        <dbReference type="EMBL" id="CAB5221613.1"/>
    </source>
</evidence>
<accession>A0A6J7X2U5</accession>
<gene>
    <name evidence="1" type="ORF">UFOVP245_205</name>
</gene>
<sequence length="85" mass="10297">MFGFKEYIVENYDRENHIKKLDKTAKSLVNHLNRSNSRWGGRTSELVRRYDDLKDHMVDHDRDGWMKYSKDRDFHPSHRGNDFLA</sequence>
<protein>
    <submittedName>
        <fullName evidence="1">Uncharacterized protein</fullName>
    </submittedName>
</protein>
<dbReference type="EMBL" id="LR798287">
    <property type="protein sequence ID" value="CAB5221613.1"/>
    <property type="molecule type" value="Genomic_DNA"/>
</dbReference>
<name>A0A6J7X2U5_9CAUD</name>
<proteinExistence type="predicted"/>
<organism evidence="1">
    <name type="scientific">uncultured Caudovirales phage</name>
    <dbReference type="NCBI Taxonomy" id="2100421"/>
    <lineage>
        <taxon>Viruses</taxon>
        <taxon>Duplodnaviria</taxon>
        <taxon>Heunggongvirae</taxon>
        <taxon>Uroviricota</taxon>
        <taxon>Caudoviricetes</taxon>
        <taxon>Peduoviridae</taxon>
        <taxon>Maltschvirus</taxon>
        <taxon>Maltschvirus maltsch</taxon>
    </lineage>
</organism>
<reference evidence="1" key="1">
    <citation type="submission" date="2020-05" db="EMBL/GenBank/DDBJ databases">
        <authorList>
            <person name="Chiriac C."/>
            <person name="Salcher M."/>
            <person name="Ghai R."/>
            <person name="Kavagutti S V."/>
        </authorList>
    </citation>
    <scope>NUCLEOTIDE SEQUENCE</scope>
</reference>